<dbReference type="EMBL" id="JANIIK010000043">
    <property type="protein sequence ID" value="KAJ3605734.1"/>
    <property type="molecule type" value="Genomic_DNA"/>
</dbReference>
<proteinExistence type="predicted"/>
<sequence>MYPPSTCDFPTCTRHLMSFPKSCCGDENRTWNTLSNSQNELRFFKPSSLCQDGLGRVTRYTNRCMKRQNAVCQRFVPKHNRPAVWQPSCLEQVDYSSEGTKGFLATRLFEMRDVLHNPENGEPAAI</sequence>
<dbReference type="Proteomes" id="UP001148018">
    <property type="component" value="Unassembled WGS sequence"/>
</dbReference>
<accession>A0A9Q0EE96</accession>
<gene>
    <name evidence="1" type="ORF">NHX12_027778</name>
</gene>
<keyword evidence="2" id="KW-1185">Reference proteome</keyword>
<comment type="caution">
    <text evidence="1">The sequence shown here is derived from an EMBL/GenBank/DDBJ whole genome shotgun (WGS) entry which is preliminary data.</text>
</comment>
<evidence type="ECO:0000313" key="1">
    <source>
        <dbReference type="EMBL" id="KAJ3605734.1"/>
    </source>
</evidence>
<name>A0A9Q0EE96_9TELE</name>
<evidence type="ECO:0000313" key="2">
    <source>
        <dbReference type="Proteomes" id="UP001148018"/>
    </source>
</evidence>
<reference evidence="1" key="1">
    <citation type="submission" date="2022-07" db="EMBL/GenBank/DDBJ databases">
        <title>Chromosome-level genome of Muraenolepis orangiensis.</title>
        <authorList>
            <person name="Kim J."/>
        </authorList>
    </citation>
    <scope>NUCLEOTIDE SEQUENCE</scope>
    <source>
        <strain evidence="1">KU_S4_2022</strain>
        <tissue evidence="1">Muscle</tissue>
    </source>
</reference>
<protein>
    <submittedName>
        <fullName evidence="1">Uncharacterized protein</fullName>
    </submittedName>
</protein>
<dbReference type="AlphaFoldDB" id="A0A9Q0EE96"/>
<organism evidence="1 2">
    <name type="scientific">Muraenolepis orangiensis</name>
    <name type="common">Patagonian moray cod</name>
    <dbReference type="NCBI Taxonomy" id="630683"/>
    <lineage>
        <taxon>Eukaryota</taxon>
        <taxon>Metazoa</taxon>
        <taxon>Chordata</taxon>
        <taxon>Craniata</taxon>
        <taxon>Vertebrata</taxon>
        <taxon>Euteleostomi</taxon>
        <taxon>Actinopterygii</taxon>
        <taxon>Neopterygii</taxon>
        <taxon>Teleostei</taxon>
        <taxon>Neoteleostei</taxon>
        <taxon>Acanthomorphata</taxon>
        <taxon>Zeiogadaria</taxon>
        <taxon>Gadariae</taxon>
        <taxon>Gadiformes</taxon>
        <taxon>Muraenolepidoidei</taxon>
        <taxon>Muraenolepididae</taxon>
        <taxon>Muraenolepis</taxon>
    </lineage>
</organism>